<dbReference type="AlphaFoldDB" id="A0A5M3MTV1"/>
<comment type="caution">
    <text evidence="2">The sequence shown here is derived from an EMBL/GenBank/DDBJ whole genome shotgun (WGS) entry which is preliminary data.</text>
</comment>
<dbReference type="EMBL" id="JH711577">
    <property type="protein sequence ID" value="EIW81971.1"/>
    <property type="molecule type" value="Genomic_DNA"/>
</dbReference>
<dbReference type="Proteomes" id="UP000053558">
    <property type="component" value="Unassembled WGS sequence"/>
</dbReference>
<dbReference type="KEGG" id="cput:CONPUDRAFT_152864"/>
<dbReference type="OrthoDB" id="2686745at2759"/>
<feature type="region of interest" description="Disordered" evidence="1">
    <location>
        <begin position="46"/>
        <end position="67"/>
    </location>
</feature>
<protein>
    <submittedName>
        <fullName evidence="2">Uncharacterized protein</fullName>
    </submittedName>
</protein>
<name>A0A5M3MTV1_CONPW</name>
<evidence type="ECO:0000313" key="3">
    <source>
        <dbReference type="Proteomes" id="UP000053558"/>
    </source>
</evidence>
<organism evidence="2 3">
    <name type="scientific">Coniophora puteana (strain RWD-64-598)</name>
    <name type="common">Brown rot fungus</name>
    <dbReference type="NCBI Taxonomy" id="741705"/>
    <lineage>
        <taxon>Eukaryota</taxon>
        <taxon>Fungi</taxon>
        <taxon>Dikarya</taxon>
        <taxon>Basidiomycota</taxon>
        <taxon>Agaricomycotina</taxon>
        <taxon>Agaricomycetes</taxon>
        <taxon>Agaricomycetidae</taxon>
        <taxon>Boletales</taxon>
        <taxon>Coniophorineae</taxon>
        <taxon>Coniophoraceae</taxon>
        <taxon>Coniophora</taxon>
    </lineage>
</organism>
<evidence type="ECO:0000256" key="1">
    <source>
        <dbReference type="SAM" id="MobiDB-lite"/>
    </source>
</evidence>
<reference evidence="3" key="1">
    <citation type="journal article" date="2012" name="Science">
        <title>The Paleozoic origin of enzymatic lignin decomposition reconstructed from 31 fungal genomes.</title>
        <authorList>
            <person name="Floudas D."/>
            <person name="Binder M."/>
            <person name="Riley R."/>
            <person name="Barry K."/>
            <person name="Blanchette R.A."/>
            <person name="Henrissat B."/>
            <person name="Martinez A.T."/>
            <person name="Otillar R."/>
            <person name="Spatafora J.W."/>
            <person name="Yadav J.S."/>
            <person name="Aerts A."/>
            <person name="Benoit I."/>
            <person name="Boyd A."/>
            <person name="Carlson A."/>
            <person name="Copeland A."/>
            <person name="Coutinho P.M."/>
            <person name="de Vries R.P."/>
            <person name="Ferreira P."/>
            <person name="Findley K."/>
            <person name="Foster B."/>
            <person name="Gaskell J."/>
            <person name="Glotzer D."/>
            <person name="Gorecki P."/>
            <person name="Heitman J."/>
            <person name="Hesse C."/>
            <person name="Hori C."/>
            <person name="Igarashi K."/>
            <person name="Jurgens J.A."/>
            <person name="Kallen N."/>
            <person name="Kersten P."/>
            <person name="Kohler A."/>
            <person name="Kuees U."/>
            <person name="Kumar T.K.A."/>
            <person name="Kuo A."/>
            <person name="LaButti K."/>
            <person name="Larrondo L.F."/>
            <person name="Lindquist E."/>
            <person name="Ling A."/>
            <person name="Lombard V."/>
            <person name="Lucas S."/>
            <person name="Lundell T."/>
            <person name="Martin R."/>
            <person name="McLaughlin D.J."/>
            <person name="Morgenstern I."/>
            <person name="Morin E."/>
            <person name="Murat C."/>
            <person name="Nagy L.G."/>
            <person name="Nolan M."/>
            <person name="Ohm R.A."/>
            <person name="Patyshakuliyeva A."/>
            <person name="Rokas A."/>
            <person name="Ruiz-Duenas F.J."/>
            <person name="Sabat G."/>
            <person name="Salamov A."/>
            <person name="Samejima M."/>
            <person name="Schmutz J."/>
            <person name="Slot J.C."/>
            <person name="St John F."/>
            <person name="Stenlid J."/>
            <person name="Sun H."/>
            <person name="Sun S."/>
            <person name="Syed K."/>
            <person name="Tsang A."/>
            <person name="Wiebenga A."/>
            <person name="Young D."/>
            <person name="Pisabarro A."/>
            <person name="Eastwood D.C."/>
            <person name="Martin F."/>
            <person name="Cullen D."/>
            <person name="Grigoriev I.V."/>
            <person name="Hibbett D.S."/>
        </authorList>
    </citation>
    <scope>NUCLEOTIDE SEQUENCE [LARGE SCALE GENOMIC DNA]</scope>
    <source>
        <strain evidence="3">RWD-64-598 SS2</strain>
    </source>
</reference>
<dbReference type="GeneID" id="19203087"/>
<proteinExistence type="predicted"/>
<sequence>MHSSVKATPGIPAIRRHYHPLLATQSFAREDMGPFPVLSYETTFPLDESGPTPDVAATPSTSGVQISKPKGEVTRLKRDGYNLQDALGWSDDHYADVQRHLQDLATKHLNPTKTFKAQTAEAFSKLCDEAKKKYPELANYEDDWVAADFLSIYCKNKKARTKLN</sequence>
<gene>
    <name evidence="2" type="ORF">CONPUDRAFT_152864</name>
</gene>
<dbReference type="OMA" id="YPELANY"/>
<accession>A0A5M3MTV1</accession>
<evidence type="ECO:0000313" key="2">
    <source>
        <dbReference type="EMBL" id="EIW81971.1"/>
    </source>
</evidence>
<dbReference type="RefSeq" id="XP_007767809.1">
    <property type="nucleotide sequence ID" value="XM_007769619.1"/>
</dbReference>
<keyword evidence="3" id="KW-1185">Reference proteome</keyword>